<reference evidence="1 2" key="1">
    <citation type="submission" date="2020-08" db="EMBL/GenBank/DDBJ databases">
        <title>Genomic Encyclopedia of Type Strains, Phase IV (KMG-IV): sequencing the most valuable type-strain genomes for metagenomic binning, comparative biology and taxonomic classification.</title>
        <authorList>
            <person name="Goeker M."/>
        </authorList>
    </citation>
    <scope>NUCLEOTIDE SEQUENCE [LARGE SCALE GENOMIC DNA]</scope>
    <source>
        <strain evidence="1 2">DSM 27057</strain>
    </source>
</reference>
<comment type="caution">
    <text evidence="1">The sequence shown here is derived from an EMBL/GenBank/DDBJ whole genome shotgun (WGS) entry which is preliminary data.</text>
</comment>
<sequence length="53" mass="5984">MLASFERCYAVAVQRRHQSGYIQLILLTGSPLQPYRITGRAPGRNERIVAIIV</sequence>
<accession>A0A7W6CNN3</accession>
<evidence type="ECO:0000313" key="1">
    <source>
        <dbReference type="EMBL" id="MBB3957698.1"/>
    </source>
</evidence>
<evidence type="ECO:0000313" key="2">
    <source>
        <dbReference type="Proteomes" id="UP000548867"/>
    </source>
</evidence>
<name>A0A7W6CNN3_9SPHN</name>
<protein>
    <submittedName>
        <fullName evidence="1">Uncharacterized protein</fullName>
    </submittedName>
</protein>
<keyword evidence="2" id="KW-1185">Reference proteome</keyword>
<dbReference type="EMBL" id="JACIDX010000031">
    <property type="protein sequence ID" value="MBB3957698.1"/>
    <property type="molecule type" value="Genomic_DNA"/>
</dbReference>
<dbReference type="AlphaFoldDB" id="A0A7W6CNN3"/>
<proteinExistence type="predicted"/>
<organism evidence="1 2">
    <name type="scientific">Novosphingobium sediminicola</name>
    <dbReference type="NCBI Taxonomy" id="563162"/>
    <lineage>
        <taxon>Bacteria</taxon>
        <taxon>Pseudomonadati</taxon>
        <taxon>Pseudomonadota</taxon>
        <taxon>Alphaproteobacteria</taxon>
        <taxon>Sphingomonadales</taxon>
        <taxon>Sphingomonadaceae</taxon>
        <taxon>Novosphingobium</taxon>
    </lineage>
</organism>
<dbReference type="Proteomes" id="UP000548867">
    <property type="component" value="Unassembled WGS sequence"/>
</dbReference>
<gene>
    <name evidence="1" type="ORF">GGR38_004673</name>
</gene>